<dbReference type="Proteomes" id="UP000664417">
    <property type="component" value="Unassembled WGS sequence"/>
</dbReference>
<dbReference type="PANTHER" id="PTHR35586:SF1">
    <property type="entry name" value="SLL1691 PROTEIN"/>
    <property type="match status" value="1"/>
</dbReference>
<evidence type="ECO:0008006" key="3">
    <source>
        <dbReference type="Google" id="ProtNLM"/>
    </source>
</evidence>
<protein>
    <recommendedName>
        <fullName evidence="3">Transposase</fullName>
    </recommendedName>
</protein>
<evidence type="ECO:0000313" key="1">
    <source>
        <dbReference type="EMBL" id="MBO1316908.1"/>
    </source>
</evidence>
<gene>
    <name evidence="1" type="ORF">J3U88_00450</name>
</gene>
<organism evidence="1 2">
    <name type="scientific">Acanthopleuribacter pedis</name>
    <dbReference type="NCBI Taxonomy" id="442870"/>
    <lineage>
        <taxon>Bacteria</taxon>
        <taxon>Pseudomonadati</taxon>
        <taxon>Acidobacteriota</taxon>
        <taxon>Holophagae</taxon>
        <taxon>Acanthopleuribacterales</taxon>
        <taxon>Acanthopleuribacteraceae</taxon>
        <taxon>Acanthopleuribacter</taxon>
    </lineage>
</organism>
<sequence length="316" mass="37247">MQEFDSPWKQISETLFAEMLAFYRGKVYEAVDWSRPVRCLDKELPKLFSEGQTGRREVDKLFEVHRKEGSRRLVYIHIEFQNQQDPDLPERIFTYYYRLFDKYRKPIWTLVLLGDSVRGWRPDCYESELWDLCLSLRYPIIKLTDYEPDLDELLQSREAFALVTAAHLLAQQTRKKPFDRLGQKLTLTKLLYQKGFSKDEVLTIFRFIDWVMQLPPALTQQFHQALAAFEGEKQMPYITSIERLGHERGWKEGREEGREEMKPDMVEALLTLLKQQNVVLSEQVLSVIEAADVTQVRTWLRTVINGEVPTAFSTPT</sequence>
<comment type="caution">
    <text evidence="1">The sequence shown here is derived from an EMBL/GenBank/DDBJ whole genome shotgun (WGS) entry which is preliminary data.</text>
</comment>
<dbReference type="PANTHER" id="PTHR35586">
    <property type="entry name" value="SLL1691 PROTEIN"/>
    <property type="match status" value="1"/>
</dbReference>
<accession>A0A8J7U0B8</accession>
<keyword evidence="2" id="KW-1185">Reference proteome</keyword>
<reference evidence="1" key="1">
    <citation type="submission" date="2021-03" db="EMBL/GenBank/DDBJ databases">
        <authorList>
            <person name="Wang G."/>
        </authorList>
    </citation>
    <scope>NUCLEOTIDE SEQUENCE</scope>
    <source>
        <strain evidence="1">KCTC 12899</strain>
    </source>
</reference>
<name>A0A8J7U0B8_9BACT</name>
<evidence type="ECO:0000313" key="2">
    <source>
        <dbReference type="Proteomes" id="UP000664417"/>
    </source>
</evidence>
<dbReference type="AlphaFoldDB" id="A0A8J7U0B8"/>
<dbReference type="EMBL" id="JAFREP010000001">
    <property type="protein sequence ID" value="MBO1316908.1"/>
    <property type="molecule type" value="Genomic_DNA"/>
</dbReference>
<dbReference type="RefSeq" id="WP_207856144.1">
    <property type="nucleotide sequence ID" value="NZ_JAFREP010000001.1"/>
</dbReference>
<proteinExistence type="predicted"/>